<name>A0A2J6RJN2_HYAVF</name>
<proteinExistence type="predicted"/>
<dbReference type="OrthoDB" id="3532668at2759"/>
<protein>
    <recommendedName>
        <fullName evidence="4">Extracellular membrane protein CFEM domain-containing protein</fullName>
    </recommendedName>
</protein>
<feature type="chain" id="PRO_5014433263" description="Extracellular membrane protein CFEM domain-containing protein" evidence="1">
    <location>
        <begin position="20"/>
        <end position="183"/>
    </location>
</feature>
<keyword evidence="1" id="KW-0732">Signal</keyword>
<evidence type="ECO:0000313" key="3">
    <source>
        <dbReference type="Proteomes" id="UP000235786"/>
    </source>
</evidence>
<reference evidence="2 3" key="1">
    <citation type="submission" date="2016-04" db="EMBL/GenBank/DDBJ databases">
        <title>A degradative enzymes factory behind the ericoid mycorrhizal symbiosis.</title>
        <authorList>
            <consortium name="DOE Joint Genome Institute"/>
            <person name="Martino E."/>
            <person name="Morin E."/>
            <person name="Grelet G."/>
            <person name="Kuo A."/>
            <person name="Kohler A."/>
            <person name="Daghino S."/>
            <person name="Barry K."/>
            <person name="Choi C."/>
            <person name="Cichocki N."/>
            <person name="Clum A."/>
            <person name="Copeland A."/>
            <person name="Hainaut M."/>
            <person name="Haridas S."/>
            <person name="Labutti K."/>
            <person name="Lindquist E."/>
            <person name="Lipzen A."/>
            <person name="Khouja H.-R."/>
            <person name="Murat C."/>
            <person name="Ohm R."/>
            <person name="Olson A."/>
            <person name="Spatafora J."/>
            <person name="Veneault-Fourrey C."/>
            <person name="Henrissat B."/>
            <person name="Grigoriev I."/>
            <person name="Martin F."/>
            <person name="Perotto S."/>
        </authorList>
    </citation>
    <scope>NUCLEOTIDE SEQUENCE [LARGE SCALE GENOMIC DNA]</scope>
    <source>
        <strain evidence="2 3">F</strain>
    </source>
</reference>
<evidence type="ECO:0008006" key="4">
    <source>
        <dbReference type="Google" id="ProtNLM"/>
    </source>
</evidence>
<feature type="signal peptide" evidence="1">
    <location>
        <begin position="1"/>
        <end position="19"/>
    </location>
</feature>
<dbReference type="AlphaFoldDB" id="A0A2J6RJN2"/>
<sequence length="183" mass="19658">MSIMLFLLSLISFLTLVSGSPGLHARQTTFAPIPIATPTACPASGSVTATWIPAATNVAAIPKGLLTECQLNCLADTASTDSNCDQATEYWTYCFHQPNATDIGECLCNPPIYYDVIFQDCAGCLATAQYLANLAHRPKHPASDFFNTTSGLVAQLTNAYENSCNNEFMSLLLSPPYIQPEVP</sequence>
<evidence type="ECO:0000313" key="2">
    <source>
        <dbReference type="EMBL" id="PMD38735.1"/>
    </source>
</evidence>
<gene>
    <name evidence="2" type="ORF">L207DRAFT_584132</name>
</gene>
<evidence type="ECO:0000256" key="1">
    <source>
        <dbReference type="SAM" id="SignalP"/>
    </source>
</evidence>
<dbReference type="EMBL" id="KZ613947">
    <property type="protein sequence ID" value="PMD38735.1"/>
    <property type="molecule type" value="Genomic_DNA"/>
</dbReference>
<keyword evidence="3" id="KW-1185">Reference proteome</keyword>
<accession>A0A2J6RJN2</accession>
<organism evidence="2 3">
    <name type="scientific">Hyaloscypha variabilis (strain UAMH 11265 / GT02V1 / F)</name>
    <name type="common">Meliniomyces variabilis</name>
    <dbReference type="NCBI Taxonomy" id="1149755"/>
    <lineage>
        <taxon>Eukaryota</taxon>
        <taxon>Fungi</taxon>
        <taxon>Dikarya</taxon>
        <taxon>Ascomycota</taxon>
        <taxon>Pezizomycotina</taxon>
        <taxon>Leotiomycetes</taxon>
        <taxon>Helotiales</taxon>
        <taxon>Hyaloscyphaceae</taxon>
        <taxon>Hyaloscypha</taxon>
        <taxon>Hyaloscypha variabilis</taxon>
    </lineage>
</organism>
<dbReference type="Proteomes" id="UP000235786">
    <property type="component" value="Unassembled WGS sequence"/>
</dbReference>